<protein>
    <submittedName>
        <fullName evidence="12">Uncharacterized protein LOC108896443</fullName>
    </submittedName>
</protein>
<feature type="chain" id="PRO_5042589930" evidence="9">
    <location>
        <begin position="20"/>
        <end position="218"/>
    </location>
</feature>
<dbReference type="PROSITE" id="PS50835">
    <property type="entry name" value="IG_LIKE"/>
    <property type="match status" value="1"/>
</dbReference>
<evidence type="ECO:0000256" key="3">
    <source>
        <dbReference type="ARBA" id="ARBA00022729"/>
    </source>
</evidence>
<sequence>MDGWHIFIIFLSGVVSCSRDQILGSVSEVTVRPGDNVTLYCDCKLSRGVYILWYRTCSHENQPALVLKASQTFPRFQFLKNHSSESYDLLIMNITDSDEGLYYCGTEQMKVEDEKYITSKNVYSYGNVTRILLNSRLCPDSSSVPNLSWMMVMFSPALTVFSSFLSFILVYHFCQKTGKEPQIHQKIPDTRELTRQSQDEDMCVTRVVFWAKDLQTHH</sequence>
<evidence type="ECO:0000256" key="7">
    <source>
        <dbReference type="ARBA" id="ARBA00023180"/>
    </source>
</evidence>
<dbReference type="PANTHER" id="PTHR19433:SF111">
    <property type="entry name" value="T CELL RECEPTOR ALPHA VARIABLE 4"/>
    <property type="match status" value="1"/>
</dbReference>
<keyword evidence="6" id="KW-1015">Disulfide bond</keyword>
<proteinExistence type="predicted"/>
<dbReference type="InterPro" id="IPR013783">
    <property type="entry name" value="Ig-like_fold"/>
</dbReference>
<name>A0AAJ7QAH2_LATCA</name>
<evidence type="ECO:0000256" key="9">
    <source>
        <dbReference type="SAM" id="SignalP"/>
    </source>
</evidence>
<keyword evidence="4" id="KW-0391">Immunity</keyword>
<evidence type="ECO:0000256" key="1">
    <source>
        <dbReference type="ARBA" id="ARBA00004236"/>
    </source>
</evidence>
<keyword evidence="7" id="KW-0325">Glycoprotein</keyword>
<evidence type="ECO:0000313" key="12">
    <source>
        <dbReference type="RefSeq" id="XP_018551101.1"/>
    </source>
</evidence>
<dbReference type="InterPro" id="IPR007110">
    <property type="entry name" value="Ig-like_dom"/>
</dbReference>
<evidence type="ECO:0000256" key="4">
    <source>
        <dbReference type="ARBA" id="ARBA00022859"/>
    </source>
</evidence>
<dbReference type="GO" id="GO:0005886">
    <property type="term" value="C:plasma membrane"/>
    <property type="evidence" value="ECO:0007669"/>
    <property type="project" value="UniProtKB-SubCell"/>
</dbReference>
<organism evidence="11 12">
    <name type="scientific">Lates calcarifer</name>
    <name type="common">Barramundi</name>
    <name type="synonym">Holocentrus calcarifer</name>
    <dbReference type="NCBI Taxonomy" id="8187"/>
    <lineage>
        <taxon>Eukaryota</taxon>
        <taxon>Metazoa</taxon>
        <taxon>Chordata</taxon>
        <taxon>Craniata</taxon>
        <taxon>Vertebrata</taxon>
        <taxon>Euteleostomi</taxon>
        <taxon>Actinopterygii</taxon>
        <taxon>Neopterygii</taxon>
        <taxon>Teleostei</taxon>
        <taxon>Neoteleostei</taxon>
        <taxon>Acanthomorphata</taxon>
        <taxon>Carangaria</taxon>
        <taxon>Carangaria incertae sedis</taxon>
        <taxon>Centropomidae</taxon>
        <taxon>Lates</taxon>
    </lineage>
</organism>
<keyword evidence="8" id="KW-1133">Transmembrane helix</keyword>
<keyword evidence="5 8" id="KW-0472">Membrane</keyword>
<evidence type="ECO:0000256" key="8">
    <source>
        <dbReference type="SAM" id="Phobius"/>
    </source>
</evidence>
<dbReference type="InterPro" id="IPR036179">
    <property type="entry name" value="Ig-like_dom_sf"/>
</dbReference>
<evidence type="ECO:0000256" key="6">
    <source>
        <dbReference type="ARBA" id="ARBA00023157"/>
    </source>
</evidence>
<dbReference type="InterPro" id="IPR052051">
    <property type="entry name" value="TCR_complex_component"/>
</dbReference>
<dbReference type="SUPFAM" id="SSF48726">
    <property type="entry name" value="Immunoglobulin"/>
    <property type="match status" value="1"/>
</dbReference>
<feature type="transmembrane region" description="Helical" evidence="8">
    <location>
        <begin position="147"/>
        <end position="171"/>
    </location>
</feature>
<dbReference type="PANTHER" id="PTHR19433">
    <property type="entry name" value="T-CELL RECEPTOR ALPHA CHAIN V REGION-RELATED"/>
    <property type="match status" value="1"/>
</dbReference>
<keyword evidence="3 9" id="KW-0732">Signal</keyword>
<dbReference type="Proteomes" id="UP000694890">
    <property type="component" value="Linkage group LG5"/>
</dbReference>
<dbReference type="InterPro" id="IPR013106">
    <property type="entry name" value="Ig_V-set"/>
</dbReference>
<dbReference type="Pfam" id="PF07686">
    <property type="entry name" value="V-set"/>
    <property type="match status" value="1"/>
</dbReference>
<dbReference type="RefSeq" id="XP_018551101.1">
    <property type="nucleotide sequence ID" value="XM_018695585.2"/>
</dbReference>
<dbReference type="GeneID" id="108896443"/>
<evidence type="ECO:0000256" key="5">
    <source>
        <dbReference type="ARBA" id="ARBA00023136"/>
    </source>
</evidence>
<evidence type="ECO:0000256" key="2">
    <source>
        <dbReference type="ARBA" id="ARBA00022475"/>
    </source>
</evidence>
<evidence type="ECO:0000313" key="11">
    <source>
        <dbReference type="Proteomes" id="UP000694890"/>
    </source>
</evidence>
<feature type="domain" description="Ig-like" evidence="10">
    <location>
        <begin position="20"/>
        <end position="118"/>
    </location>
</feature>
<dbReference type="InterPro" id="IPR003599">
    <property type="entry name" value="Ig_sub"/>
</dbReference>
<keyword evidence="2" id="KW-1003">Cell membrane</keyword>
<dbReference type="KEGG" id="lcf:108896443"/>
<dbReference type="Gene3D" id="2.60.40.10">
    <property type="entry name" value="Immunoglobulins"/>
    <property type="match status" value="1"/>
</dbReference>
<evidence type="ECO:0000259" key="10">
    <source>
        <dbReference type="PROSITE" id="PS50835"/>
    </source>
</evidence>
<keyword evidence="8" id="KW-0812">Transmembrane</keyword>
<dbReference type="GO" id="GO:0009617">
    <property type="term" value="P:response to bacterium"/>
    <property type="evidence" value="ECO:0007669"/>
    <property type="project" value="TreeGrafter"/>
</dbReference>
<dbReference type="AlphaFoldDB" id="A0AAJ7QAH2"/>
<dbReference type="SMART" id="SM00409">
    <property type="entry name" value="IG"/>
    <property type="match status" value="1"/>
</dbReference>
<dbReference type="GO" id="GO:0002376">
    <property type="term" value="P:immune system process"/>
    <property type="evidence" value="ECO:0007669"/>
    <property type="project" value="UniProtKB-KW"/>
</dbReference>
<comment type="subcellular location">
    <subcellularLocation>
        <location evidence="1">Cell membrane</location>
    </subcellularLocation>
</comment>
<feature type="signal peptide" evidence="9">
    <location>
        <begin position="1"/>
        <end position="19"/>
    </location>
</feature>
<gene>
    <name evidence="12" type="primary">LOC108896443</name>
</gene>
<accession>A0AAJ7QAH2</accession>
<reference evidence="12" key="1">
    <citation type="submission" date="2025-08" db="UniProtKB">
        <authorList>
            <consortium name="RefSeq"/>
        </authorList>
    </citation>
    <scope>IDENTIFICATION</scope>
    <source>
        <tissue evidence="12">Brain</tissue>
    </source>
</reference>